<sequence>MSRRQDATEFSTPPPLERGDQVAVIAPASNPSLEAPHVYELGLERLETVFGLEPVEFPTTEMDNDELYANPDARASDVHDAFADPDIRGIVPVIGGNDQVRMLNHLDPDVLRSNPTRFFGYSDNTNLALYLWNLGIVSFYGPAVMLELAMDGEMFEHTVEYTERAFFGDSMGELEPADRFTDQPGNWVEPAALEEPRETEPSPGWHWSGGSDPVSGRVWGGCLEIIDQQFLAGRYLPDEERLEGTVLALETSEEIPDSDWVAGVLRALGERGLLEQFSGVLVGRPPARTHLEDRPPEWREEYREQQRSVIAAVLEEYNPDAPVVQGLEFGHAYPTVPIPIGGCVEIDPQDERIRFD</sequence>
<comment type="similarity">
    <text evidence="1">Belongs to the peptidase S66 family.</text>
</comment>
<dbReference type="InterPro" id="IPR027461">
    <property type="entry name" value="Carboxypeptidase_A_C_sf"/>
</dbReference>
<dbReference type="Pfam" id="PF17676">
    <property type="entry name" value="Peptidase_S66C"/>
    <property type="match status" value="1"/>
</dbReference>
<dbReference type="SUPFAM" id="SSF52317">
    <property type="entry name" value="Class I glutamine amidotransferase-like"/>
    <property type="match status" value="1"/>
</dbReference>
<dbReference type="Gene3D" id="3.50.30.60">
    <property type="entry name" value="LD-carboxypeptidase A C-terminal domain-like"/>
    <property type="match status" value="1"/>
</dbReference>
<evidence type="ECO:0000259" key="4">
    <source>
        <dbReference type="Pfam" id="PF17676"/>
    </source>
</evidence>
<dbReference type="InterPro" id="IPR027478">
    <property type="entry name" value="LdcA_N"/>
</dbReference>
<dbReference type="Proteomes" id="UP001321047">
    <property type="component" value="Unassembled WGS sequence"/>
</dbReference>
<dbReference type="InterPro" id="IPR040921">
    <property type="entry name" value="Peptidase_S66C"/>
</dbReference>
<dbReference type="SUPFAM" id="SSF141986">
    <property type="entry name" value="LD-carboxypeptidase A C-terminal domain-like"/>
    <property type="match status" value="1"/>
</dbReference>
<dbReference type="CDD" id="cd07062">
    <property type="entry name" value="Peptidase_S66_mccF_like"/>
    <property type="match status" value="1"/>
</dbReference>
<protein>
    <submittedName>
        <fullName evidence="5">LD-carboxypeptidase</fullName>
    </submittedName>
</protein>
<dbReference type="AlphaFoldDB" id="A0AAP2Z4L8"/>
<name>A0AAP2Z4L8_9EURY</name>
<organism evidence="5 6">
    <name type="scientific">Natronosalvus hydrolyticus</name>
    <dbReference type="NCBI Taxonomy" id="2979988"/>
    <lineage>
        <taxon>Archaea</taxon>
        <taxon>Methanobacteriati</taxon>
        <taxon>Methanobacteriota</taxon>
        <taxon>Stenosarchaea group</taxon>
        <taxon>Halobacteria</taxon>
        <taxon>Halobacteriales</taxon>
        <taxon>Natrialbaceae</taxon>
        <taxon>Natronosalvus</taxon>
    </lineage>
</organism>
<dbReference type="InterPro" id="IPR029062">
    <property type="entry name" value="Class_I_gatase-like"/>
</dbReference>
<dbReference type="PANTHER" id="PTHR30237:SF4">
    <property type="entry name" value="LD-CARBOXYPEPTIDASE C-TERMINAL DOMAIN-CONTAINING PROTEIN"/>
    <property type="match status" value="1"/>
</dbReference>
<gene>
    <name evidence="5" type="ORF">OB919_00735</name>
</gene>
<evidence type="ECO:0000313" key="6">
    <source>
        <dbReference type="Proteomes" id="UP001321047"/>
    </source>
</evidence>
<dbReference type="InterPro" id="IPR003507">
    <property type="entry name" value="S66_fam"/>
</dbReference>
<proteinExistence type="inferred from homology"/>
<reference evidence="5 6" key="1">
    <citation type="submission" date="2022-09" db="EMBL/GenBank/DDBJ databases">
        <title>Enrichment on poylsaccharides allowed isolation of novel metabolic and taxonomic groups of Haloarchaea.</title>
        <authorList>
            <person name="Sorokin D.Y."/>
            <person name="Elcheninov A.G."/>
            <person name="Khizhniak T.V."/>
            <person name="Kolganova T.V."/>
            <person name="Kublanov I.V."/>
        </authorList>
    </citation>
    <scope>NUCLEOTIDE SEQUENCE [LARGE SCALE GENOMIC DNA]</scope>
    <source>
        <strain evidence="5 6">AArc-curdl1</strain>
    </source>
</reference>
<dbReference type="PANTHER" id="PTHR30237">
    <property type="entry name" value="MURAMOYLTETRAPEPTIDE CARBOXYPEPTIDASE"/>
    <property type="match status" value="1"/>
</dbReference>
<evidence type="ECO:0000256" key="2">
    <source>
        <dbReference type="ARBA" id="ARBA00022801"/>
    </source>
</evidence>
<evidence type="ECO:0000256" key="1">
    <source>
        <dbReference type="ARBA" id="ARBA00010233"/>
    </source>
</evidence>
<evidence type="ECO:0000259" key="3">
    <source>
        <dbReference type="Pfam" id="PF02016"/>
    </source>
</evidence>
<dbReference type="Pfam" id="PF02016">
    <property type="entry name" value="Peptidase_S66"/>
    <property type="match status" value="1"/>
</dbReference>
<keyword evidence="6" id="KW-1185">Reference proteome</keyword>
<keyword evidence="2" id="KW-0378">Hydrolase</keyword>
<dbReference type="EMBL" id="JAOPJZ010000001">
    <property type="protein sequence ID" value="MCU4750516.1"/>
    <property type="molecule type" value="Genomic_DNA"/>
</dbReference>
<comment type="caution">
    <text evidence="5">The sequence shown here is derived from an EMBL/GenBank/DDBJ whole genome shotgun (WGS) entry which is preliminary data.</text>
</comment>
<feature type="domain" description="LD-carboxypeptidase C-terminal" evidence="4">
    <location>
        <begin position="215"/>
        <end position="346"/>
    </location>
</feature>
<dbReference type="InterPro" id="IPR040449">
    <property type="entry name" value="Peptidase_S66_N"/>
</dbReference>
<evidence type="ECO:0000313" key="5">
    <source>
        <dbReference type="EMBL" id="MCU4750516.1"/>
    </source>
</evidence>
<dbReference type="Gene3D" id="3.40.50.10740">
    <property type="entry name" value="Class I glutamine amidotransferase-like"/>
    <property type="match status" value="1"/>
</dbReference>
<dbReference type="GO" id="GO:0016787">
    <property type="term" value="F:hydrolase activity"/>
    <property type="evidence" value="ECO:0007669"/>
    <property type="project" value="UniProtKB-KW"/>
</dbReference>
<dbReference type="RefSeq" id="WP_342805376.1">
    <property type="nucleotide sequence ID" value="NZ_JAOPJZ010000001.1"/>
</dbReference>
<accession>A0AAP2Z4L8</accession>
<feature type="domain" description="LD-carboxypeptidase N-terminal" evidence="3">
    <location>
        <begin position="22"/>
        <end position="141"/>
    </location>
</feature>